<keyword evidence="3" id="KW-0049">Antioxidant</keyword>
<sequence length="162" mass="17232">MTIQVGDRLPDVPLAIAGAEGPQQTSSSEFFGGKRVALFAVPGAFTPTCSARHLPSYVEKAQDLRDAGIDEIACISVNDPFVMSAWGSRDGSEDITMLADGNGDFAEATGLTMDGAKFGMGQRSQRYSMIVNDGVVEQLNVEAPGEYRASSAEYMLDQLQTA</sequence>
<comment type="caution">
    <text evidence="5">The sequence shown here is derived from an EMBL/GenBank/DDBJ whole genome shotgun (WGS) entry which is preliminary data.</text>
</comment>
<evidence type="ECO:0000256" key="3">
    <source>
        <dbReference type="RuleBase" id="RU366011"/>
    </source>
</evidence>
<name>A0ABT0S3B6_9SPHN</name>
<feature type="domain" description="Thioredoxin" evidence="4">
    <location>
        <begin position="3"/>
        <end position="161"/>
    </location>
</feature>
<dbReference type="EMBL" id="JAMGBE010000003">
    <property type="protein sequence ID" value="MCL6730360.1"/>
    <property type="molecule type" value="Genomic_DNA"/>
</dbReference>
<dbReference type="EC" id="1.11.1.27" evidence="3"/>
<evidence type="ECO:0000313" key="5">
    <source>
        <dbReference type="EMBL" id="MCL6730360.1"/>
    </source>
</evidence>
<gene>
    <name evidence="5" type="ORF">LZ538_09885</name>
</gene>
<dbReference type="PANTHER" id="PTHR10430:SF16">
    <property type="entry name" value="PEROXIREDOXIN-5, MITOCHONDRIAL"/>
    <property type="match status" value="1"/>
</dbReference>
<dbReference type="SUPFAM" id="SSF52833">
    <property type="entry name" value="Thioredoxin-like"/>
    <property type="match status" value="1"/>
</dbReference>
<dbReference type="InterPro" id="IPR013740">
    <property type="entry name" value="Redoxin"/>
</dbReference>
<protein>
    <recommendedName>
        <fullName evidence="3">Glutathione-dependent peroxiredoxin</fullName>
        <ecNumber evidence="3">1.11.1.27</ecNumber>
    </recommendedName>
</protein>
<dbReference type="Proteomes" id="UP001165342">
    <property type="component" value="Unassembled WGS sequence"/>
</dbReference>
<dbReference type="Gene3D" id="3.40.30.10">
    <property type="entry name" value="Glutaredoxin"/>
    <property type="match status" value="1"/>
</dbReference>
<evidence type="ECO:0000313" key="6">
    <source>
        <dbReference type="Proteomes" id="UP001165342"/>
    </source>
</evidence>
<comment type="catalytic activity">
    <reaction evidence="3">
        <text>a hydroperoxide + 2 glutathione = an alcohol + glutathione disulfide + H2O</text>
        <dbReference type="Rhea" id="RHEA:62632"/>
        <dbReference type="ChEBI" id="CHEBI:15377"/>
        <dbReference type="ChEBI" id="CHEBI:30879"/>
        <dbReference type="ChEBI" id="CHEBI:35924"/>
        <dbReference type="ChEBI" id="CHEBI:57925"/>
        <dbReference type="ChEBI" id="CHEBI:58297"/>
        <dbReference type="EC" id="1.11.1.27"/>
    </reaction>
</comment>
<keyword evidence="2 3" id="KW-0560">Oxidoreductase</keyword>
<dbReference type="InterPro" id="IPR036249">
    <property type="entry name" value="Thioredoxin-like_sf"/>
</dbReference>
<dbReference type="PROSITE" id="PS51352">
    <property type="entry name" value="THIOREDOXIN_2"/>
    <property type="match status" value="1"/>
</dbReference>
<comment type="function">
    <text evidence="3">Thiol-specific peroxidase that catalyzes the reduction of hydrogen peroxide and organic hydroperoxides to water and alcohols, respectively. Plays a role in cell protection against oxidative stress by detoxifying peroxides.</text>
</comment>
<dbReference type="InterPro" id="IPR037944">
    <property type="entry name" value="PRX5-like"/>
</dbReference>
<comment type="similarity">
    <text evidence="3">Belongs to the peroxiredoxin family. Prx5 subfamily.</text>
</comment>
<dbReference type="PANTHER" id="PTHR10430">
    <property type="entry name" value="PEROXIREDOXIN"/>
    <property type="match status" value="1"/>
</dbReference>
<keyword evidence="1 3" id="KW-0575">Peroxidase</keyword>
<keyword evidence="6" id="KW-1185">Reference proteome</keyword>
<evidence type="ECO:0000256" key="1">
    <source>
        <dbReference type="ARBA" id="ARBA00022559"/>
    </source>
</evidence>
<dbReference type="Pfam" id="PF08534">
    <property type="entry name" value="Redoxin"/>
    <property type="match status" value="1"/>
</dbReference>
<dbReference type="CDD" id="cd03013">
    <property type="entry name" value="PRX5_like"/>
    <property type="match status" value="1"/>
</dbReference>
<dbReference type="RefSeq" id="WP_249831850.1">
    <property type="nucleotide sequence ID" value="NZ_JAMGBE010000003.1"/>
</dbReference>
<keyword evidence="3" id="KW-0676">Redox-active center</keyword>
<reference evidence="5" key="1">
    <citation type="submission" date="2022-05" db="EMBL/GenBank/DDBJ databases">
        <authorList>
            <person name="Jo J.-H."/>
            <person name="Im W.-T."/>
        </authorList>
    </citation>
    <scope>NUCLEOTIDE SEQUENCE</scope>
    <source>
        <strain evidence="5">SE220</strain>
    </source>
</reference>
<dbReference type="InterPro" id="IPR013766">
    <property type="entry name" value="Thioredoxin_domain"/>
</dbReference>
<evidence type="ECO:0000256" key="2">
    <source>
        <dbReference type="ARBA" id="ARBA00023002"/>
    </source>
</evidence>
<organism evidence="5 6">
    <name type="scientific">Sphingomonas hankyongi</name>
    <dbReference type="NCBI Taxonomy" id="2908209"/>
    <lineage>
        <taxon>Bacteria</taxon>
        <taxon>Pseudomonadati</taxon>
        <taxon>Pseudomonadota</taxon>
        <taxon>Alphaproteobacteria</taxon>
        <taxon>Sphingomonadales</taxon>
        <taxon>Sphingomonadaceae</taxon>
        <taxon>Sphingomonas</taxon>
    </lineage>
</organism>
<accession>A0ABT0S3B6</accession>
<evidence type="ECO:0000259" key="4">
    <source>
        <dbReference type="PROSITE" id="PS51352"/>
    </source>
</evidence>
<proteinExistence type="inferred from homology"/>